<dbReference type="Proteomes" id="UP000504693">
    <property type="component" value="Chromosome"/>
</dbReference>
<organism evidence="8 9">
    <name type="scientific">Erythrobacter mangrovi</name>
    <dbReference type="NCBI Taxonomy" id="2739433"/>
    <lineage>
        <taxon>Bacteria</taxon>
        <taxon>Pseudomonadati</taxon>
        <taxon>Pseudomonadota</taxon>
        <taxon>Alphaproteobacteria</taxon>
        <taxon>Sphingomonadales</taxon>
        <taxon>Erythrobacteraceae</taxon>
        <taxon>Erythrobacter/Porphyrobacter group</taxon>
        <taxon>Erythrobacter</taxon>
    </lineage>
</organism>
<comment type="cofactor">
    <cofactor evidence="1">
        <name>L-ascorbate</name>
        <dbReference type="ChEBI" id="CHEBI:38290"/>
    </cofactor>
</comment>
<evidence type="ECO:0000313" key="9">
    <source>
        <dbReference type="Proteomes" id="UP000504693"/>
    </source>
</evidence>
<dbReference type="GO" id="GO:0031418">
    <property type="term" value="F:L-ascorbic acid binding"/>
    <property type="evidence" value="ECO:0007669"/>
    <property type="project" value="UniProtKB-KW"/>
</dbReference>
<evidence type="ECO:0000313" key="8">
    <source>
        <dbReference type="EMBL" id="QKG70295.1"/>
    </source>
</evidence>
<dbReference type="SMART" id="SM00702">
    <property type="entry name" value="P4Hc"/>
    <property type="match status" value="1"/>
</dbReference>
<feature type="domain" description="Fe2OG dioxygenase" evidence="7">
    <location>
        <begin position="102"/>
        <end position="214"/>
    </location>
</feature>
<keyword evidence="4" id="KW-0223">Dioxygenase</keyword>
<dbReference type="AlphaFoldDB" id="A0A7D3X8N3"/>
<dbReference type="EMBL" id="CP053921">
    <property type="protein sequence ID" value="QKG70295.1"/>
    <property type="molecule type" value="Genomic_DNA"/>
</dbReference>
<dbReference type="GO" id="GO:0005506">
    <property type="term" value="F:iron ion binding"/>
    <property type="evidence" value="ECO:0007669"/>
    <property type="project" value="InterPro"/>
</dbReference>
<dbReference type="InterPro" id="IPR006620">
    <property type="entry name" value="Pro_4_hyd_alph"/>
</dbReference>
<proteinExistence type="predicted"/>
<accession>A0A7D3X8N3</accession>
<sequence>MNRVEHDADGGVKEKAQTRMPHAAIDHFMGETYASQLLAEACAREADFARTEVTSDEEPRALDLDARRSWTLRGGSALLNRFEAQVRSQADGLLAAVGMAPIADLVLECGLFAHRHGDYFRRHIDLFAAERRRHATHDRIATLVYHLHIQPKRFGGGELVLYSLAGAAGALRLPPEHDRLVVFPAYLPHEVEPVSVPGDAFAHARFSINCWLGRPRG</sequence>
<evidence type="ECO:0000256" key="6">
    <source>
        <dbReference type="ARBA" id="ARBA00023004"/>
    </source>
</evidence>
<evidence type="ECO:0000256" key="2">
    <source>
        <dbReference type="ARBA" id="ARBA00022723"/>
    </source>
</evidence>
<evidence type="ECO:0000256" key="3">
    <source>
        <dbReference type="ARBA" id="ARBA00022896"/>
    </source>
</evidence>
<dbReference type="InterPro" id="IPR005123">
    <property type="entry name" value="Oxoglu/Fe-dep_dioxygenase_dom"/>
</dbReference>
<dbReference type="Pfam" id="PF13640">
    <property type="entry name" value="2OG-FeII_Oxy_3"/>
    <property type="match status" value="1"/>
</dbReference>
<gene>
    <name evidence="8" type="ORF">HQR01_02325</name>
</gene>
<dbReference type="KEGG" id="emv:HQR01_02325"/>
<dbReference type="InterPro" id="IPR044862">
    <property type="entry name" value="Pro_4_hyd_alph_FE2OG_OXY"/>
</dbReference>
<dbReference type="Gene3D" id="2.60.120.620">
    <property type="entry name" value="q2cbj1_9rhob like domain"/>
    <property type="match status" value="1"/>
</dbReference>
<name>A0A7D3X8N3_9SPHN</name>
<evidence type="ECO:0000256" key="4">
    <source>
        <dbReference type="ARBA" id="ARBA00022964"/>
    </source>
</evidence>
<keyword evidence="6" id="KW-0408">Iron</keyword>
<keyword evidence="2" id="KW-0479">Metal-binding</keyword>
<dbReference type="GO" id="GO:0051213">
    <property type="term" value="F:dioxygenase activity"/>
    <property type="evidence" value="ECO:0007669"/>
    <property type="project" value="UniProtKB-KW"/>
</dbReference>
<reference evidence="8 9" key="1">
    <citation type="submission" date="2020-05" db="EMBL/GenBank/DDBJ databases">
        <title>Erythrobacter mangrovi sp. nov., isolated from rhizosphere soil of mangrove plant (Kandelia candel).</title>
        <authorList>
            <person name="Ye Y.H."/>
        </authorList>
    </citation>
    <scope>NUCLEOTIDE SEQUENCE [LARGE SCALE GENOMIC DNA]</scope>
    <source>
        <strain evidence="8 9">EB310</strain>
    </source>
</reference>
<evidence type="ECO:0000256" key="1">
    <source>
        <dbReference type="ARBA" id="ARBA00001961"/>
    </source>
</evidence>
<evidence type="ECO:0000256" key="5">
    <source>
        <dbReference type="ARBA" id="ARBA00023002"/>
    </source>
</evidence>
<dbReference type="PROSITE" id="PS51471">
    <property type="entry name" value="FE2OG_OXY"/>
    <property type="match status" value="1"/>
</dbReference>
<protein>
    <submittedName>
        <fullName evidence="8">2OG-Fe(II) oxygenase</fullName>
    </submittedName>
</protein>
<dbReference type="GO" id="GO:0016705">
    <property type="term" value="F:oxidoreductase activity, acting on paired donors, with incorporation or reduction of molecular oxygen"/>
    <property type="evidence" value="ECO:0007669"/>
    <property type="project" value="InterPro"/>
</dbReference>
<dbReference type="RefSeq" id="WP_173212187.1">
    <property type="nucleotide sequence ID" value="NZ_CP053921.1"/>
</dbReference>
<keyword evidence="9" id="KW-1185">Reference proteome</keyword>
<evidence type="ECO:0000259" key="7">
    <source>
        <dbReference type="PROSITE" id="PS51471"/>
    </source>
</evidence>
<keyword evidence="3" id="KW-0847">Vitamin C</keyword>
<keyword evidence="5" id="KW-0560">Oxidoreductase</keyword>